<comment type="caution">
    <text evidence="2">The sequence shown here is derived from an EMBL/GenBank/DDBJ whole genome shotgun (WGS) entry which is preliminary data.</text>
</comment>
<dbReference type="Pfam" id="PF12697">
    <property type="entry name" value="Abhydrolase_6"/>
    <property type="match status" value="1"/>
</dbReference>
<dbReference type="GO" id="GO:0003824">
    <property type="term" value="F:catalytic activity"/>
    <property type="evidence" value="ECO:0007669"/>
    <property type="project" value="UniProtKB-ARBA"/>
</dbReference>
<evidence type="ECO:0000313" key="3">
    <source>
        <dbReference type="Proteomes" id="UP000318297"/>
    </source>
</evidence>
<name>A0A561EAX8_9MICO</name>
<feature type="domain" description="AB hydrolase-1" evidence="1">
    <location>
        <begin position="39"/>
        <end position="267"/>
    </location>
</feature>
<dbReference type="PANTHER" id="PTHR43798">
    <property type="entry name" value="MONOACYLGLYCEROL LIPASE"/>
    <property type="match status" value="1"/>
</dbReference>
<evidence type="ECO:0000313" key="2">
    <source>
        <dbReference type="EMBL" id="TWE12762.1"/>
    </source>
</evidence>
<protein>
    <submittedName>
        <fullName evidence="2">Pimeloyl-ACP methyl ester carboxylesterase</fullName>
    </submittedName>
</protein>
<dbReference type="GO" id="GO:0016020">
    <property type="term" value="C:membrane"/>
    <property type="evidence" value="ECO:0007669"/>
    <property type="project" value="TreeGrafter"/>
</dbReference>
<sequence length="277" mass="30152">MTCGVQNRCVIEPSWWHTLSRPDGTEISYVAVGSGDQTVLLLHGLAGCAEEWGQTIDGLRGRCRVVAPDQRGHGRSTRIPSDVSSRSYVEDAAAVIRAVSDRPVTVIGHSMGGHTALLLAAEHPQLVDRLMLVESGVGGGGDAATAPTATRLRRWPTVFVDREEFYEFFGGPPAVARVWADGLNVRVDGLHPRWDAATLVSALTHVHLMPRWRAWDSITAPTTLVHADAGTVAATEIAEMVTRRPEVRTEQIVGAGHDVHLEQPEKWLEVVGRFLQD</sequence>
<dbReference type="InterPro" id="IPR029058">
    <property type="entry name" value="AB_hydrolase_fold"/>
</dbReference>
<keyword evidence="3" id="KW-1185">Reference proteome</keyword>
<organism evidence="2 3">
    <name type="scientific">Rudaeicoccus suwonensis</name>
    <dbReference type="NCBI Taxonomy" id="657409"/>
    <lineage>
        <taxon>Bacteria</taxon>
        <taxon>Bacillati</taxon>
        <taxon>Actinomycetota</taxon>
        <taxon>Actinomycetes</taxon>
        <taxon>Micrococcales</taxon>
        <taxon>Dermacoccaceae</taxon>
        <taxon>Rudaeicoccus</taxon>
    </lineage>
</organism>
<dbReference type="InterPro" id="IPR050266">
    <property type="entry name" value="AB_hydrolase_sf"/>
</dbReference>
<dbReference type="SUPFAM" id="SSF53474">
    <property type="entry name" value="alpha/beta-Hydrolases"/>
    <property type="match status" value="1"/>
</dbReference>
<proteinExistence type="predicted"/>
<dbReference type="InterPro" id="IPR000073">
    <property type="entry name" value="AB_hydrolase_1"/>
</dbReference>
<accession>A0A561EAX8</accession>
<dbReference type="Gene3D" id="3.40.50.1820">
    <property type="entry name" value="alpha/beta hydrolase"/>
    <property type="match status" value="1"/>
</dbReference>
<dbReference type="PRINTS" id="PR00111">
    <property type="entry name" value="ABHYDROLASE"/>
</dbReference>
<dbReference type="PANTHER" id="PTHR43798:SF33">
    <property type="entry name" value="HYDROLASE, PUTATIVE (AFU_ORTHOLOGUE AFUA_2G14860)-RELATED"/>
    <property type="match status" value="1"/>
</dbReference>
<dbReference type="OrthoDB" id="63519at2"/>
<dbReference type="EMBL" id="VIVQ01000001">
    <property type="protein sequence ID" value="TWE12762.1"/>
    <property type="molecule type" value="Genomic_DNA"/>
</dbReference>
<dbReference type="AlphaFoldDB" id="A0A561EAX8"/>
<gene>
    <name evidence="2" type="ORF">BKA23_1580</name>
</gene>
<evidence type="ECO:0000259" key="1">
    <source>
        <dbReference type="Pfam" id="PF12697"/>
    </source>
</evidence>
<dbReference type="Proteomes" id="UP000318297">
    <property type="component" value="Unassembled WGS sequence"/>
</dbReference>
<reference evidence="2 3" key="1">
    <citation type="submission" date="2019-06" db="EMBL/GenBank/DDBJ databases">
        <title>Sequencing the genomes of 1000 actinobacteria strains.</title>
        <authorList>
            <person name="Klenk H.-P."/>
        </authorList>
    </citation>
    <scope>NUCLEOTIDE SEQUENCE [LARGE SCALE GENOMIC DNA]</scope>
    <source>
        <strain evidence="2 3">DSM 19560</strain>
    </source>
</reference>